<reference evidence="3" key="1">
    <citation type="submission" date="2017-01" db="EMBL/GenBank/DDBJ databases">
        <authorList>
            <person name="Wang Y."/>
            <person name="White M."/>
            <person name="Kvist S."/>
            <person name="Moncalvo J.-M."/>
        </authorList>
    </citation>
    <scope>NUCLEOTIDE SEQUENCE [LARGE SCALE GENOMIC DNA]</scope>
    <source>
        <strain evidence="3">COL-18-3</strain>
    </source>
</reference>
<organism evidence="2 3">
    <name type="scientific">Zancudomyces culisetae</name>
    <name type="common">Gut fungus</name>
    <name type="synonym">Smittium culisetae</name>
    <dbReference type="NCBI Taxonomy" id="1213189"/>
    <lineage>
        <taxon>Eukaryota</taxon>
        <taxon>Fungi</taxon>
        <taxon>Fungi incertae sedis</taxon>
        <taxon>Zoopagomycota</taxon>
        <taxon>Kickxellomycotina</taxon>
        <taxon>Harpellomycetes</taxon>
        <taxon>Harpellales</taxon>
        <taxon>Legeriomycetaceae</taxon>
        <taxon>Zancudomyces</taxon>
    </lineage>
</organism>
<dbReference type="PANTHER" id="PTHR12835:SF5">
    <property type="entry name" value="BIOTIN--PROTEIN LIGASE"/>
    <property type="match status" value="1"/>
</dbReference>
<dbReference type="SUPFAM" id="SSF55681">
    <property type="entry name" value="Class II aaRS and biotin synthetases"/>
    <property type="match status" value="1"/>
</dbReference>
<dbReference type="OrthoDB" id="10250105at2759"/>
<accession>A0A1R1PQH1</accession>
<protein>
    <recommendedName>
        <fullName evidence="1">BPL/LPL catalytic domain-containing protein</fullName>
    </recommendedName>
</protein>
<dbReference type="GO" id="GO:0005737">
    <property type="term" value="C:cytoplasm"/>
    <property type="evidence" value="ECO:0007669"/>
    <property type="project" value="TreeGrafter"/>
</dbReference>
<evidence type="ECO:0000313" key="2">
    <source>
        <dbReference type="EMBL" id="OMH83207.1"/>
    </source>
</evidence>
<evidence type="ECO:0000313" key="3">
    <source>
        <dbReference type="Proteomes" id="UP000188320"/>
    </source>
</evidence>
<dbReference type="InterPro" id="IPR004143">
    <property type="entry name" value="BPL_LPL_catalytic"/>
</dbReference>
<name>A0A1R1PQH1_ZANCU</name>
<dbReference type="GO" id="GO:0004077">
    <property type="term" value="F:biotin--[biotin carboxyl-carrier protein] ligase activity"/>
    <property type="evidence" value="ECO:0007669"/>
    <property type="project" value="TreeGrafter"/>
</dbReference>
<dbReference type="InterPro" id="IPR045864">
    <property type="entry name" value="aa-tRNA-synth_II/BPL/LPL"/>
</dbReference>
<keyword evidence="3" id="KW-1185">Reference proteome</keyword>
<dbReference type="PANTHER" id="PTHR12835">
    <property type="entry name" value="BIOTIN PROTEIN LIGASE"/>
    <property type="match status" value="1"/>
</dbReference>
<sequence length="87" mass="9966">MWVSPPGCLQFSILFKHPQSSTAPAVMLQYLMTLAVVEAVRSKPGYQLCLFHCQGLLVYGQNWSQYQQFPTSHFNQQPNHKVQRVAQ</sequence>
<gene>
    <name evidence="2" type="ORF">AX774_g3282</name>
</gene>
<evidence type="ECO:0000259" key="1">
    <source>
        <dbReference type="Pfam" id="PF03099"/>
    </source>
</evidence>
<comment type="caution">
    <text evidence="2">The sequence shown here is derived from an EMBL/GenBank/DDBJ whole genome shotgun (WGS) entry which is preliminary data.</text>
</comment>
<dbReference type="EMBL" id="LSSK01000477">
    <property type="protein sequence ID" value="OMH83207.1"/>
    <property type="molecule type" value="Genomic_DNA"/>
</dbReference>
<feature type="domain" description="BPL/LPL catalytic" evidence="1">
    <location>
        <begin position="1"/>
        <end position="47"/>
    </location>
</feature>
<dbReference type="Gene3D" id="3.30.930.10">
    <property type="entry name" value="Bira Bifunctional Protein, Domain 2"/>
    <property type="match status" value="1"/>
</dbReference>
<dbReference type="Pfam" id="PF03099">
    <property type="entry name" value="BPL_LplA_LipB"/>
    <property type="match status" value="1"/>
</dbReference>
<dbReference type="Proteomes" id="UP000188320">
    <property type="component" value="Unassembled WGS sequence"/>
</dbReference>
<dbReference type="AlphaFoldDB" id="A0A1R1PQH1"/>
<proteinExistence type="predicted"/>